<sequence>MVYGRVKELIHIAGRNVFPSEIERIVGQVPGVRAGGVVAG</sequence>
<evidence type="ECO:0000313" key="2">
    <source>
        <dbReference type="Proteomes" id="UP000466931"/>
    </source>
</evidence>
<proteinExistence type="predicted"/>
<keyword evidence="2" id="KW-1185">Reference proteome</keyword>
<dbReference type="InterPro" id="IPR045851">
    <property type="entry name" value="AMP-bd_C_sf"/>
</dbReference>
<evidence type="ECO:0000313" key="1">
    <source>
        <dbReference type="EMBL" id="BBZ35473.1"/>
    </source>
</evidence>
<dbReference type="AlphaFoldDB" id="A0A7I7Y2W7"/>
<dbReference type="Gene3D" id="3.30.300.30">
    <property type="match status" value="1"/>
</dbReference>
<name>A0A7I7Y2W7_9MYCO</name>
<gene>
    <name evidence="1" type="ORF">MCNF_40780</name>
</gene>
<accession>A0A7I7Y2W7</accession>
<reference evidence="1" key="2">
    <citation type="submission" date="2020-02" db="EMBL/GenBank/DDBJ databases">
        <authorList>
            <person name="Matsumoto Y."/>
            <person name="Motooka D."/>
            <person name="Nakamura S."/>
        </authorList>
    </citation>
    <scope>NUCLEOTIDE SEQUENCE</scope>
    <source>
        <strain evidence="1">JCM 13671</strain>
    </source>
</reference>
<reference evidence="1" key="1">
    <citation type="journal article" date="2019" name="Emerg. Microbes Infect.">
        <title>Comprehensive subspecies identification of 175 nontuberculous mycobacteria species based on 7547 genomic profiles.</title>
        <authorList>
            <person name="Matsumoto Y."/>
            <person name="Kinjo T."/>
            <person name="Motooka D."/>
            <person name="Nabeya D."/>
            <person name="Jung N."/>
            <person name="Uechi K."/>
            <person name="Horii T."/>
            <person name="Iida T."/>
            <person name="Fujita J."/>
            <person name="Nakamura S."/>
        </authorList>
    </citation>
    <scope>NUCLEOTIDE SEQUENCE [LARGE SCALE GENOMIC DNA]</scope>
    <source>
        <strain evidence="1">JCM 13671</strain>
    </source>
</reference>
<protein>
    <submittedName>
        <fullName evidence="1">Uncharacterized protein</fullName>
    </submittedName>
</protein>
<dbReference type="Proteomes" id="UP000466931">
    <property type="component" value="Chromosome"/>
</dbReference>
<dbReference type="SUPFAM" id="SSF56801">
    <property type="entry name" value="Acetyl-CoA synthetase-like"/>
    <property type="match status" value="1"/>
</dbReference>
<organism evidence="1 2">
    <name type="scientific">Mycolicibacterium confluentis</name>
    <dbReference type="NCBI Taxonomy" id="28047"/>
    <lineage>
        <taxon>Bacteria</taxon>
        <taxon>Bacillati</taxon>
        <taxon>Actinomycetota</taxon>
        <taxon>Actinomycetes</taxon>
        <taxon>Mycobacteriales</taxon>
        <taxon>Mycobacteriaceae</taxon>
        <taxon>Mycolicibacterium</taxon>
    </lineage>
</organism>
<dbReference type="EMBL" id="AP022612">
    <property type="protein sequence ID" value="BBZ35473.1"/>
    <property type="molecule type" value="Genomic_DNA"/>
</dbReference>